<keyword evidence="1" id="KW-1133">Transmembrane helix</keyword>
<evidence type="ECO:0000256" key="1">
    <source>
        <dbReference type="SAM" id="Phobius"/>
    </source>
</evidence>
<evidence type="ECO:0000313" key="3">
    <source>
        <dbReference type="Proteomes" id="UP000269289"/>
    </source>
</evidence>
<name>A0A3M2II19_9CELL</name>
<dbReference type="Proteomes" id="UP000269289">
    <property type="component" value="Unassembled WGS sequence"/>
</dbReference>
<evidence type="ECO:0000313" key="2">
    <source>
        <dbReference type="EMBL" id="RMI00769.1"/>
    </source>
</evidence>
<dbReference type="RefSeq" id="WP_158609751.1">
    <property type="nucleotide sequence ID" value="NZ_RFFI01000260.1"/>
</dbReference>
<reference evidence="2 3" key="1">
    <citation type="submission" date="2018-10" db="EMBL/GenBank/DDBJ databases">
        <title>Isolation, diversity and antifungal activity of actinobacteria from wheat.</title>
        <authorList>
            <person name="Han C."/>
        </authorList>
    </citation>
    <scope>NUCLEOTIDE SEQUENCE [LARGE SCALE GENOMIC DNA]</scope>
    <source>
        <strain evidence="2 3">NEAU-YY56</strain>
    </source>
</reference>
<dbReference type="AlphaFoldDB" id="A0A3M2II19"/>
<gene>
    <name evidence="2" type="ORF">EBM89_20720</name>
</gene>
<feature type="transmembrane region" description="Helical" evidence="1">
    <location>
        <begin position="36"/>
        <end position="55"/>
    </location>
</feature>
<keyword evidence="3" id="KW-1185">Reference proteome</keyword>
<proteinExistence type="predicted"/>
<sequence>AGGTAVAALGAGTLVQATSADPATVVPPTADPVGLVVLLGLTALAVAGVVLDVAVRVRRSVRDAPVRQEAQQ</sequence>
<accession>A0A3M2II19</accession>
<dbReference type="EMBL" id="RFFI01000260">
    <property type="protein sequence ID" value="RMI00769.1"/>
    <property type="molecule type" value="Genomic_DNA"/>
</dbReference>
<keyword evidence="1" id="KW-0812">Transmembrane</keyword>
<feature type="non-terminal residue" evidence="2">
    <location>
        <position position="1"/>
    </location>
</feature>
<protein>
    <submittedName>
        <fullName evidence="2">Uncharacterized protein</fullName>
    </submittedName>
</protein>
<comment type="caution">
    <text evidence="2">The sequence shown here is derived from an EMBL/GenBank/DDBJ whole genome shotgun (WGS) entry which is preliminary data.</text>
</comment>
<keyword evidence="1" id="KW-0472">Membrane</keyword>
<organism evidence="2 3">
    <name type="scientific">Cellulomonas triticagri</name>
    <dbReference type="NCBI Taxonomy" id="2483352"/>
    <lineage>
        <taxon>Bacteria</taxon>
        <taxon>Bacillati</taxon>
        <taxon>Actinomycetota</taxon>
        <taxon>Actinomycetes</taxon>
        <taxon>Micrococcales</taxon>
        <taxon>Cellulomonadaceae</taxon>
        <taxon>Cellulomonas</taxon>
    </lineage>
</organism>